<comment type="function">
    <text evidence="11">Alpha-N-methyltransferase that methylates the N-terminus of target proteins containing the N-terminal motif [Ala/Pro/Ser]-Pro-Lys when the initiator Met is cleaved. Specifically catalyzes mono-, di- or tri-methylation of exposed alpha-amino group of Ala or Ser residue in the [Ala/Ser]-Pro-Lys motif and mono- or di-methylation of Pro in the Pro-Pro-Lys motif.</text>
</comment>
<feature type="binding site" evidence="12">
    <location>
        <position position="104"/>
    </location>
    <ligand>
        <name>S-adenosyl-L-methionine</name>
        <dbReference type="ChEBI" id="CHEBI:59789"/>
    </ligand>
</feature>
<dbReference type="AlphaFoldDB" id="C1DY83"/>
<evidence type="ECO:0000313" key="13">
    <source>
        <dbReference type="EMBL" id="ACO60900.1"/>
    </source>
</evidence>
<evidence type="ECO:0000256" key="2">
    <source>
        <dbReference type="ARBA" id="ARBA00022603"/>
    </source>
</evidence>
<keyword evidence="3" id="KW-0808">Transferase</keyword>
<comment type="similarity">
    <text evidence="1">Belongs to the methyltransferase superfamily. NTM1 family.</text>
</comment>
<name>C1DY83_MICCC</name>
<feature type="binding site" evidence="12">
    <location>
        <position position="170"/>
    </location>
    <ligand>
        <name>S-adenosyl-L-methionine</name>
        <dbReference type="ChEBI" id="CHEBI:59789"/>
    </ligand>
</feature>
<dbReference type="Pfam" id="PF05891">
    <property type="entry name" value="Methyltransf_PK"/>
    <property type="match status" value="1"/>
</dbReference>
<evidence type="ECO:0000256" key="10">
    <source>
        <dbReference type="ARBA" id="ARBA00048167"/>
    </source>
</evidence>
<dbReference type="InParanoid" id="C1DY83"/>
<protein>
    <recommendedName>
        <fullName evidence="6">Alpha N-terminal protein methyltransferase 1</fullName>
        <ecNumber evidence="5">2.1.1.244</ecNumber>
    </recommendedName>
    <alternativeName>
        <fullName evidence="7">X-Pro-Lys N-terminal protein methyltransferase 1</fullName>
    </alternativeName>
</protein>
<dbReference type="FunCoup" id="C1DY83">
    <property type="interactions" value="1506"/>
</dbReference>
<dbReference type="RefSeq" id="XP_002499642.1">
    <property type="nucleotide sequence ID" value="XM_002499596.1"/>
</dbReference>
<reference evidence="13 14" key="1">
    <citation type="journal article" date="2009" name="Science">
        <title>Green evolution and dynamic adaptations revealed by genomes of the marine picoeukaryotes Micromonas.</title>
        <authorList>
            <person name="Worden A.Z."/>
            <person name="Lee J.H."/>
            <person name="Mock T."/>
            <person name="Rouze P."/>
            <person name="Simmons M.P."/>
            <person name="Aerts A.L."/>
            <person name="Allen A.E."/>
            <person name="Cuvelier M.L."/>
            <person name="Derelle E."/>
            <person name="Everett M.V."/>
            <person name="Foulon E."/>
            <person name="Grimwood J."/>
            <person name="Gundlach H."/>
            <person name="Henrissat B."/>
            <person name="Napoli C."/>
            <person name="McDonald S.M."/>
            <person name="Parker M.S."/>
            <person name="Rombauts S."/>
            <person name="Salamov A."/>
            <person name="Von Dassow P."/>
            <person name="Badger J.H."/>
            <person name="Coutinho P.M."/>
            <person name="Demir E."/>
            <person name="Dubchak I."/>
            <person name="Gentemann C."/>
            <person name="Eikrem W."/>
            <person name="Gready J.E."/>
            <person name="John U."/>
            <person name="Lanier W."/>
            <person name="Lindquist E.A."/>
            <person name="Lucas S."/>
            <person name="Mayer K.F."/>
            <person name="Moreau H."/>
            <person name="Not F."/>
            <person name="Otillar R."/>
            <person name="Panaud O."/>
            <person name="Pangilinan J."/>
            <person name="Paulsen I."/>
            <person name="Piegu B."/>
            <person name="Poliakov A."/>
            <person name="Robbens S."/>
            <person name="Schmutz J."/>
            <person name="Toulza E."/>
            <person name="Wyss T."/>
            <person name="Zelensky A."/>
            <person name="Zhou K."/>
            <person name="Armbrust E.V."/>
            <person name="Bhattacharya D."/>
            <person name="Goodenough U.W."/>
            <person name="Van de Peer Y."/>
            <person name="Grigoriev I.V."/>
        </authorList>
    </citation>
    <scope>NUCLEOTIDE SEQUENCE [LARGE SCALE GENOMIC DNA]</scope>
    <source>
        <strain evidence="14">RCC299 / NOUM17</strain>
    </source>
</reference>
<dbReference type="OMA" id="PVRMYCL"/>
<dbReference type="EC" id="2.1.1.244" evidence="5"/>
<dbReference type="eggNOG" id="KOG3178">
    <property type="taxonomic scope" value="Eukaryota"/>
</dbReference>
<accession>C1DY83</accession>
<dbReference type="Proteomes" id="UP000002009">
    <property type="component" value="Chromosome 2"/>
</dbReference>
<dbReference type="Gene3D" id="3.40.50.150">
    <property type="entry name" value="Vaccinia Virus protein VP39"/>
    <property type="match status" value="1"/>
</dbReference>
<evidence type="ECO:0000256" key="6">
    <source>
        <dbReference type="ARBA" id="ARBA00039449"/>
    </source>
</evidence>
<comment type="catalytic activity">
    <reaction evidence="9">
        <text>N-terminal L-prolyl-L-prolyl-L-lysyl-[protein] + 2 S-adenosyl-L-methionine = N-terminal N,N-dimethyl-L-prolyl-L-prolyl-L-lysyl-[protein] + 2 S-adenosyl-L-homocysteine + 2 H(+)</text>
        <dbReference type="Rhea" id="RHEA:54736"/>
        <dbReference type="Rhea" id="RHEA-COMP:13787"/>
        <dbReference type="Rhea" id="RHEA-COMP:13974"/>
        <dbReference type="ChEBI" id="CHEBI:15378"/>
        <dbReference type="ChEBI" id="CHEBI:57856"/>
        <dbReference type="ChEBI" id="CHEBI:59789"/>
        <dbReference type="ChEBI" id="CHEBI:138059"/>
        <dbReference type="ChEBI" id="CHEBI:138318"/>
        <dbReference type="EC" id="2.1.1.244"/>
    </reaction>
</comment>
<evidence type="ECO:0000256" key="11">
    <source>
        <dbReference type="ARBA" id="ARBA00060050"/>
    </source>
</evidence>
<dbReference type="GeneID" id="8241317"/>
<dbReference type="EMBL" id="CP001323">
    <property type="protein sequence ID" value="ACO60900.1"/>
    <property type="molecule type" value="Genomic_DNA"/>
</dbReference>
<dbReference type="InterPro" id="IPR029063">
    <property type="entry name" value="SAM-dependent_MTases_sf"/>
</dbReference>
<dbReference type="InterPro" id="IPR008576">
    <property type="entry name" value="MeTrfase_NTM1"/>
</dbReference>
<sequence>MPPVFRGTDDKGNPIGTNVTFWKAVKAGAKDKAGKPLWYKKGIQYWDGVDATDDGVLGGYGHVSSLDARENSEFLEDVMGEHLEEARDDGQKLVSLDCGAGIGRVTGSFLIDHFDECDLVEPVAHFIGKAEETLGGESKRPDGHRCVNFFAEPLESFTPEPGRYDAVWIQWCVGHLTDEDFVAFFRRCAEGLKPGGMVFMKENNAKDGFVLDTDDSSLTRSHKYFMHLFEDQLGWEVAKHRLQKDFPKELFGVRMYALRPK</sequence>
<gene>
    <name evidence="13" type="ORF">MICPUN_78394</name>
</gene>
<dbReference type="PIRSF" id="PIRSF016958">
    <property type="entry name" value="DUF858_MeTrfase_lik"/>
    <property type="match status" value="1"/>
</dbReference>
<evidence type="ECO:0000256" key="9">
    <source>
        <dbReference type="ARBA" id="ARBA00047885"/>
    </source>
</evidence>
<comment type="catalytic activity">
    <reaction evidence="10">
        <text>N-terminal L-alanyl-L-prolyl-L-lysyl-[protein] + 3 S-adenosyl-L-methionine = N-terminal N,N,N-trimethyl-L-alanyl-L-prolyl-L-lysyl-[protein] + 3 S-adenosyl-L-homocysteine + 3 H(+)</text>
        <dbReference type="Rhea" id="RHEA:54712"/>
        <dbReference type="Rhea" id="RHEA-COMP:13785"/>
        <dbReference type="Rhea" id="RHEA-COMP:13971"/>
        <dbReference type="ChEBI" id="CHEBI:15378"/>
        <dbReference type="ChEBI" id="CHEBI:57856"/>
        <dbReference type="ChEBI" id="CHEBI:59789"/>
        <dbReference type="ChEBI" id="CHEBI:138057"/>
        <dbReference type="ChEBI" id="CHEBI:138315"/>
        <dbReference type="EC" id="2.1.1.244"/>
    </reaction>
</comment>
<dbReference type="PANTHER" id="PTHR12753">
    <property type="entry name" value="AD-003 - RELATED"/>
    <property type="match status" value="1"/>
</dbReference>
<dbReference type="GO" id="GO:0005737">
    <property type="term" value="C:cytoplasm"/>
    <property type="evidence" value="ECO:0007669"/>
    <property type="project" value="TreeGrafter"/>
</dbReference>
<comment type="catalytic activity">
    <reaction evidence="8">
        <text>N-terminal L-seryl-L-prolyl-L-lysyl-[protein] + 3 S-adenosyl-L-methionine = N-terminal N,N,N-trimethyl-L-seryl-L-prolyl-L-lysyl-[protein] + 3 S-adenosyl-L-homocysteine + 3 H(+)</text>
        <dbReference type="Rhea" id="RHEA:54724"/>
        <dbReference type="Rhea" id="RHEA-COMP:13789"/>
        <dbReference type="Rhea" id="RHEA-COMP:13973"/>
        <dbReference type="ChEBI" id="CHEBI:15378"/>
        <dbReference type="ChEBI" id="CHEBI:57856"/>
        <dbReference type="ChEBI" id="CHEBI:59789"/>
        <dbReference type="ChEBI" id="CHEBI:138061"/>
        <dbReference type="ChEBI" id="CHEBI:138317"/>
        <dbReference type="EC" id="2.1.1.244"/>
    </reaction>
</comment>
<keyword evidence="4 12" id="KW-0949">S-adenosyl-L-methionine</keyword>
<dbReference type="KEGG" id="mis:MICPUN_78394"/>
<dbReference type="FunFam" id="3.40.50.150:FF:000025">
    <property type="entry name" value="N-terminal Xaa-Pro-Lys N-methyltransferase 1"/>
    <property type="match status" value="1"/>
</dbReference>
<dbReference type="CDD" id="cd02440">
    <property type="entry name" value="AdoMet_MTases"/>
    <property type="match status" value="1"/>
</dbReference>
<dbReference type="GO" id="GO:0032259">
    <property type="term" value="P:methylation"/>
    <property type="evidence" value="ECO:0007669"/>
    <property type="project" value="UniProtKB-KW"/>
</dbReference>
<evidence type="ECO:0000256" key="1">
    <source>
        <dbReference type="ARBA" id="ARBA00009059"/>
    </source>
</evidence>
<evidence type="ECO:0000256" key="7">
    <source>
        <dbReference type="ARBA" id="ARBA00043129"/>
    </source>
</evidence>
<dbReference type="STRING" id="296587.C1DY83"/>
<evidence type="ECO:0000256" key="3">
    <source>
        <dbReference type="ARBA" id="ARBA00022679"/>
    </source>
</evidence>
<evidence type="ECO:0000256" key="8">
    <source>
        <dbReference type="ARBA" id="ARBA00047306"/>
    </source>
</evidence>
<keyword evidence="2" id="KW-0489">Methyltransferase</keyword>
<proteinExistence type="inferred from homology"/>
<evidence type="ECO:0000256" key="5">
    <source>
        <dbReference type="ARBA" id="ARBA00039112"/>
    </source>
</evidence>
<dbReference type="GO" id="GO:0071885">
    <property type="term" value="F:N-terminal protein N-methyltransferase activity"/>
    <property type="evidence" value="ECO:0007669"/>
    <property type="project" value="UniProtKB-EC"/>
</dbReference>
<evidence type="ECO:0000313" key="14">
    <source>
        <dbReference type="Proteomes" id="UP000002009"/>
    </source>
</evidence>
<feature type="binding site" evidence="12">
    <location>
        <position position="99"/>
    </location>
    <ligand>
        <name>S-adenosyl-L-methionine</name>
        <dbReference type="ChEBI" id="CHEBI:59789"/>
    </ligand>
</feature>
<dbReference type="OrthoDB" id="1298661at2759"/>
<dbReference type="PANTHER" id="PTHR12753:SF0">
    <property type="entry name" value="ALPHA N-TERMINAL PROTEIN METHYLTRANSFERASE 1"/>
    <property type="match status" value="1"/>
</dbReference>
<dbReference type="SUPFAM" id="SSF53335">
    <property type="entry name" value="S-adenosyl-L-methionine-dependent methyltransferases"/>
    <property type="match status" value="1"/>
</dbReference>
<evidence type="ECO:0000256" key="12">
    <source>
        <dbReference type="PIRSR" id="PIRSR016958-1"/>
    </source>
</evidence>
<keyword evidence="14" id="KW-1185">Reference proteome</keyword>
<evidence type="ECO:0000256" key="4">
    <source>
        <dbReference type="ARBA" id="ARBA00022691"/>
    </source>
</evidence>
<organism evidence="13 14">
    <name type="scientific">Micromonas commoda (strain RCC299 / NOUM17 / CCMP2709)</name>
    <name type="common">Picoplanktonic green alga</name>
    <dbReference type="NCBI Taxonomy" id="296587"/>
    <lineage>
        <taxon>Eukaryota</taxon>
        <taxon>Viridiplantae</taxon>
        <taxon>Chlorophyta</taxon>
        <taxon>Mamiellophyceae</taxon>
        <taxon>Mamiellales</taxon>
        <taxon>Mamiellaceae</taxon>
        <taxon>Micromonas</taxon>
    </lineage>
</organism>